<evidence type="ECO:0000256" key="1">
    <source>
        <dbReference type="ARBA" id="ARBA00022722"/>
    </source>
</evidence>
<feature type="domain" description="HNH nuclease" evidence="5">
    <location>
        <begin position="52"/>
        <end position="102"/>
    </location>
</feature>
<keyword evidence="2" id="KW-0378">Hydrolase</keyword>
<evidence type="ECO:0000256" key="2">
    <source>
        <dbReference type="ARBA" id="ARBA00022801"/>
    </source>
</evidence>
<dbReference type="PANTHER" id="PTHR41286:SF1">
    <property type="entry name" value="HNH NUCLEASE YAJD-RELATED"/>
    <property type="match status" value="1"/>
</dbReference>
<dbReference type="InterPro" id="IPR003615">
    <property type="entry name" value="HNH_nuc"/>
</dbReference>
<evidence type="ECO:0000256" key="4">
    <source>
        <dbReference type="ARBA" id="ARBA00040194"/>
    </source>
</evidence>
<sequence length="113" mass="12630">MPNPPRLCSCGKIVPASRPCACQITSTRARGRRHDATRPNSRQRGYTRHWEKARAAFLHLHPTCALCGAAAVVVDHITPHRGDTALFWNWNNWQALCGHCHNSVKQRAERAAA</sequence>
<evidence type="ECO:0000256" key="3">
    <source>
        <dbReference type="ARBA" id="ARBA00038412"/>
    </source>
</evidence>
<name>A0A1H8NSU4_9RHOB</name>
<protein>
    <recommendedName>
        <fullName evidence="4">Putative HNH nuclease YajD</fullName>
    </recommendedName>
</protein>
<dbReference type="PANTHER" id="PTHR41286">
    <property type="entry name" value="HNH NUCLEASE YAJD-RELATED"/>
    <property type="match status" value="1"/>
</dbReference>
<dbReference type="GO" id="GO:0008270">
    <property type="term" value="F:zinc ion binding"/>
    <property type="evidence" value="ECO:0007669"/>
    <property type="project" value="InterPro"/>
</dbReference>
<dbReference type="GO" id="GO:0005829">
    <property type="term" value="C:cytosol"/>
    <property type="evidence" value="ECO:0007669"/>
    <property type="project" value="TreeGrafter"/>
</dbReference>
<evidence type="ECO:0000259" key="5">
    <source>
        <dbReference type="SMART" id="SM00507"/>
    </source>
</evidence>
<keyword evidence="1" id="KW-0540">Nuclease</keyword>
<dbReference type="GO" id="GO:0003676">
    <property type="term" value="F:nucleic acid binding"/>
    <property type="evidence" value="ECO:0007669"/>
    <property type="project" value="InterPro"/>
</dbReference>
<dbReference type="CDD" id="cd00085">
    <property type="entry name" value="HNHc"/>
    <property type="match status" value="1"/>
</dbReference>
<dbReference type="RefSeq" id="WP_091303768.1">
    <property type="nucleotide sequence ID" value="NZ_FOCE01000023.1"/>
</dbReference>
<proteinExistence type="inferred from homology"/>
<accession>A0A1H8NSU4</accession>
<reference evidence="6 7" key="1">
    <citation type="submission" date="2016-10" db="EMBL/GenBank/DDBJ databases">
        <authorList>
            <person name="de Groot N.N."/>
        </authorList>
    </citation>
    <scope>NUCLEOTIDE SEQUENCE [LARGE SCALE GENOMIC DNA]</scope>
    <source>
        <strain evidence="6 7">DSM 3857</strain>
    </source>
</reference>
<keyword evidence="6" id="KW-0255">Endonuclease</keyword>
<organism evidence="6 7">
    <name type="scientific">Gemmobacter aquatilis</name>
    <dbReference type="NCBI Taxonomy" id="933059"/>
    <lineage>
        <taxon>Bacteria</taxon>
        <taxon>Pseudomonadati</taxon>
        <taxon>Pseudomonadota</taxon>
        <taxon>Alphaproteobacteria</taxon>
        <taxon>Rhodobacterales</taxon>
        <taxon>Paracoccaceae</taxon>
        <taxon>Gemmobacter</taxon>
    </lineage>
</organism>
<dbReference type="EMBL" id="FOCE01000023">
    <property type="protein sequence ID" value="SEO32691.1"/>
    <property type="molecule type" value="Genomic_DNA"/>
</dbReference>
<dbReference type="Gene3D" id="1.10.30.50">
    <property type="match status" value="1"/>
</dbReference>
<dbReference type="GO" id="GO:0016787">
    <property type="term" value="F:hydrolase activity"/>
    <property type="evidence" value="ECO:0007669"/>
    <property type="project" value="UniProtKB-KW"/>
</dbReference>
<dbReference type="Pfam" id="PF01844">
    <property type="entry name" value="HNH"/>
    <property type="match status" value="1"/>
</dbReference>
<dbReference type="Proteomes" id="UP000198761">
    <property type="component" value="Unassembled WGS sequence"/>
</dbReference>
<dbReference type="OrthoDB" id="5292295at2"/>
<evidence type="ECO:0000313" key="7">
    <source>
        <dbReference type="Proteomes" id="UP000198761"/>
    </source>
</evidence>
<gene>
    <name evidence="6" type="ORF">SAMN04488103_12312</name>
</gene>
<keyword evidence="7" id="KW-1185">Reference proteome</keyword>
<dbReference type="STRING" id="933059.SAMN04488103_12312"/>
<dbReference type="InterPro" id="IPR002711">
    <property type="entry name" value="HNH"/>
</dbReference>
<evidence type="ECO:0000313" key="6">
    <source>
        <dbReference type="EMBL" id="SEO32691.1"/>
    </source>
</evidence>
<dbReference type="SMART" id="SM00507">
    <property type="entry name" value="HNHc"/>
    <property type="match status" value="1"/>
</dbReference>
<dbReference type="AlphaFoldDB" id="A0A1H8NSU4"/>
<dbReference type="GO" id="GO:0004519">
    <property type="term" value="F:endonuclease activity"/>
    <property type="evidence" value="ECO:0007669"/>
    <property type="project" value="UniProtKB-KW"/>
</dbReference>
<comment type="similarity">
    <text evidence="3">Belongs to the HNH nuclease family.</text>
</comment>